<dbReference type="Proteomes" id="UP000026962">
    <property type="component" value="Chromosome 3"/>
</dbReference>
<organism evidence="1">
    <name type="scientific">Oryza punctata</name>
    <name type="common">Red rice</name>
    <dbReference type="NCBI Taxonomy" id="4537"/>
    <lineage>
        <taxon>Eukaryota</taxon>
        <taxon>Viridiplantae</taxon>
        <taxon>Streptophyta</taxon>
        <taxon>Embryophyta</taxon>
        <taxon>Tracheophyta</taxon>
        <taxon>Spermatophyta</taxon>
        <taxon>Magnoliopsida</taxon>
        <taxon>Liliopsida</taxon>
        <taxon>Poales</taxon>
        <taxon>Poaceae</taxon>
        <taxon>BOP clade</taxon>
        <taxon>Oryzoideae</taxon>
        <taxon>Oryzeae</taxon>
        <taxon>Oryzinae</taxon>
        <taxon>Oryza</taxon>
    </lineage>
</organism>
<dbReference type="PROSITE" id="PS51257">
    <property type="entry name" value="PROKAR_LIPOPROTEIN"/>
    <property type="match status" value="1"/>
</dbReference>
<dbReference type="Gene3D" id="3.40.50.1110">
    <property type="entry name" value="SGNH hydrolase"/>
    <property type="match status" value="1"/>
</dbReference>
<name>A0A0E0KE00_ORYPU</name>
<proteinExistence type="predicted"/>
<accession>A0A0E0KE00</accession>
<evidence type="ECO:0000313" key="2">
    <source>
        <dbReference type="Proteomes" id="UP000026962"/>
    </source>
</evidence>
<protein>
    <submittedName>
        <fullName evidence="1">Uncharacterized protein</fullName>
    </submittedName>
</protein>
<dbReference type="InterPro" id="IPR036514">
    <property type="entry name" value="SGNH_hydro_sf"/>
</dbReference>
<dbReference type="EnsemblPlants" id="OPUNC03G17390.1">
    <property type="protein sequence ID" value="OPUNC03G17390.1"/>
    <property type="gene ID" value="OPUNC03G17390"/>
</dbReference>
<dbReference type="STRING" id="4537.A0A0E0KE00"/>
<evidence type="ECO:0000313" key="1">
    <source>
        <dbReference type="EnsemblPlants" id="OPUNC03G17390.1"/>
    </source>
</evidence>
<dbReference type="HOGENOM" id="CLU_2642343_0_0_1"/>
<dbReference type="Gramene" id="OPUNC03G17390.1">
    <property type="protein sequence ID" value="OPUNC03G17390.1"/>
    <property type="gene ID" value="OPUNC03G17390"/>
</dbReference>
<dbReference type="AlphaFoldDB" id="A0A0E0KE00"/>
<sequence length="77" mass="8387">MARPRVCRRVRGGGFCGGAASCCPCCSAHEGKYQAMFDFGDSLVDASNLVTEGIPDYHFGYPTGRCFDGCLVIDFHW</sequence>
<reference evidence="1" key="2">
    <citation type="submission" date="2018-05" db="EMBL/GenBank/DDBJ databases">
        <title>OpunRS2 (Oryza punctata Reference Sequence Version 2).</title>
        <authorList>
            <person name="Zhang J."/>
            <person name="Kudrna D."/>
            <person name="Lee S."/>
            <person name="Talag J."/>
            <person name="Welchert J."/>
            <person name="Wing R.A."/>
        </authorList>
    </citation>
    <scope>NUCLEOTIDE SEQUENCE [LARGE SCALE GENOMIC DNA]</scope>
</reference>
<reference evidence="1" key="1">
    <citation type="submission" date="2015-04" db="UniProtKB">
        <authorList>
            <consortium name="EnsemblPlants"/>
        </authorList>
    </citation>
    <scope>IDENTIFICATION</scope>
</reference>
<keyword evidence="2" id="KW-1185">Reference proteome</keyword>